<evidence type="ECO:0008006" key="4">
    <source>
        <dbReference type="Google" id="ProtNLM"/>
    </source>
</evidence>
<feature type="transmembrane region" description="Helical" evidence="1">
    <location>
        <begin position="89"/>
        <end position="111"/>
    </location>
</feature>
<sequence>MPGNSRVGAGFYFWFALIAVATYLIHEAAHWVVGAALGYDVSYGINSVIPGSAMTTRDHILMSAAGPAITVLGGLVAFVFVMRRQSLTAYAALYFALFMRVVAAGVSVFNLNDEARISALLGWGPWALPGVVILVLLITTIMASRHLKLSWKVNVLAYAVASVVSMVVVGIDMVHRGIL</sequence>
<organism evidence="2 3">
    <name type="scientific">Aurantiacibacter arachoides</name>
    <dbReference type="NCBI Taxonomy" id="1850444"/>
    <lineage>
        <taxon>Bacteria</taxon>
        <taxon>Pseudomonadati</taxon>
        <taxon>Pseudomonadota</taxon>
        <taxon>Alphaproteobacteria</taxon>
        <taxon>Sphingomonadales</taxon>
        <taxon>Erythrobacteraceae</taxon>
        <taxon>Aurantiacibacter</taxon>
    </lineage>
</organism>
<dbReference type="Proteomes" id="UP000460626">
    <property type="component" value="Unassembled WGS sequence"/>
</dbReference>
<keyword evidence="3" id="KW-1185">Reference proteome</keyword>
<protein>
    <recommendedName>
        <fullName evidence="4">Peptidase M50 domain-containing protein</fullName>
    </recommendedName>
</protein>
<feature type="transmembrane region" description="Helical" evidence="1">
    <location>
        <begin position="123"/>
        <end position="143"/>
    </location>
</feature>
<accession>A0A845A4G8</accession>
<evidence type="ECO:0000313" key="3">
    <source>
        <dbReference type="Proteomes" id="UP000460626"/>
    </source>
</evidence>
<evidence type="ECO:0000256" key="1">
    <source>
        <dbReference type="SAM" id="Phobius"/>
    </source>
</evidence>
<proteinExistence type="predicted"/>
<gene>
    <name evidence="2" type="ORF">GRI62_13145</name>
</gene>
<keyword evidence="1" id="KW-0472">Membrane</keyword>
<feature type="transmembrane region" description="Helical" evidence="1">
    <location>
        <begin position="12"/>
        <end position="39"/>
    </location>
</feature>
<evidence type="ECO:0000313" key="2">
    <source>
        <dbReference type="EMBL" id="MXO94544.1"/>
    </source>
</evidence>
<feature type="transmembrane region" description="Helical" evidence="1">
    <location>
        <begin position="59"/>
        <end position="82"/>
    </location>
</feature>
<feature type="transmembrane region" description="Helical" evidence="1">
    <location>
        <begin position="155"/>
        <end position="174"/>
    </location>
</feature>
<keyword evidence="1" id="KW-0812">Transmembrane</keyword>
<reference evidence="2 3" key="1">
    <citation type="submission" date="2019-12" db="EMBL/GenBank/DDBJ databases">
        <title>Genomic-based taxomic classification of the family Erythrobacteraceae.</title>
        <authorList>
            <person name="Xu L."/>
        </authorList>
    </citation>
    <scope>NUCLEOTIDE SEQUENCE [LARGE SCALE GENOMIC DNA]</scope>
    <source>
        <strain evidence="2 3">RC4-10-4</strain>
    </source>
</reference>
<dbReference type="OrthoDB" id="1160343at2"/>
<name>A0A845A4G8_9SPHN</name>
<dbReference type="EMBL" id="WTYH01000001">
    <property type="protein sequence ID" value="MXO94544.1"/>
    <property type="molecule type" value="Genomic_DNA"/>
</dbReference>
<keyword evidence="1" id="KW-1133">Transmembrane helix</keyword>
<dbReference type="RefSeq" id="WP_131451174.1">
    <property type="nucleotide sequence ID" value="NZ_BMJK01000001.1"/>
</dbReference>
<comment type="caution">
    <text evidence="2">The sequence shown here is derived from an EMBL/GenBank/DDBJ whole genome shotgun (WGS) entry which is preliminary data.</text>
</comment>
<dbReference type="AlphaFoldDB" id="A0A845A4G8"/>